<feature type="transmembrane region" description="Helical" evidence="5">
    <location>
        <begin position="79"/>
        <end position="98"/>
    </location>
</feature>
<feature type="transmembrane region" description="Helical" evidence="5">
    <location>
        <begin position="55"/>
        <end position="73"/>
    </location>
</feature>
<keyword evidence="2 5" id="KW-0812">Transmembrane</keyword>
<dbReference type="Pfam" id="PF01124">
    <property type="entry name" value="MAPEG"/>
    <property type="match status" value="1"/>
</dbReference>
<gene>
    <name evidence="6" type="ORF">OCL97_12780</name>
</gene>
<sequence>MQPHYEVAIVTIVALLVYVWMGLRVGGARKVSGIDAPAMHGDPHLERNIRVHYNTLEWLPIFLAGLWLFAIYWDDRVAAALGVVWIIGRIIYALGYVADPGKREAGFVIQMLAAAILLFGALGRVIWAMVQTATV</sequence>
<dbReference type="RefSeq" id="WP_304780379.1">
    <property type="nucleotide sequence ID" value="NZ_JAOTJD010000023.1"/>
</dbReference>
<dbReference type="InterPro" id="IPR023352">
    <property type="entry name" value="MAPEG-like_dom_sf"/>
</dbReference>
<dbReference type="EMBL" id="JAOTJD010000023">
    <property type="protein sequence ID" value="MFD3264831.1"/>
    <property type="molecule type" value="Genomic_DNA"/>
</dbReference>
<dbReference type="Gene3D" id="1.20.120.550">
    <property type="entry name" value="Membrane associated eicosanoid/glutathione metabolism-like domain"/>
    <property type="match status" value="1"/>
</dbReference>
<keyword evidence="4 5" id="KW-0472">Membrane</keyword>
<name>A0ABW6CSZ3_9CAUL</name>
<dbReference type="SUPFAM" id="SSF161084">
    <property type="entry name" value="MAPEG domain-like"/>
    <property type="match status" value="1"/>
</dbReference>
<evidence type="ECO:0000256" key="2">
    <source>
        <dbReference type="ARBA" id="ARBA00022692"/>
    </source>
</evidence>
<comment type="subcellular location">
    <subcellularLocation>
        <location evidence="1">Membrane</location>
        <topology evidence="1">Multi-pass membrane protein</topology>
    </subcellularLocation>
</comment>
<proteinExistence type="predicted"/>
<evidence type="ECO:0000256" key="3">
    <source>
        <dbReference type="ARBA" id="ARBA00022989"/>
    </source>
</evidence>
<reference evidence="6 7" key="1">
    <citation type="submission" date="2022-09" db="EMBL/GenBank/DDBJ databases">
        <title>New species of Phenylobacterium.</title>
        <authorList>
            <person name="Mieszkin S."/>
        </authorList>
    </citation>
    <scope>NUCLEOTIDE SEQUENCE [LARGE SCALE GENOMIC DNA]</scope>
    <source>
        <strain evidence="6 7">HK31-G</strain>
    </source>
</reference>
<evidence type="ECO:0000256" key="1">
    <source>
        <dbReference type="ARBA" id="ARBA00004141"/>
    </source>
</evidence>
<dbReference type="PANTHER" id="PTHR10250">
    <property type="entry name" value="MICROSOMAL GLUTATHIONE S-TRANSFERASE"/>
    <property type="match status" value="1"/>
</dbReference>
<comment type="caution">
    <text evidence="6">The sequence shown here is derived from an EMBL/GenBank/DDBJ whole genome shotgun (WGS) entry which is preliminary data.</text>
</comment>
<evidence type="ECO:0000256" key="5">
    <source>
        <dbReference type="SAM" id="Phobius"/>
    </source>
</evidence>
<keyword evidence="3 5" id="KW-1133">Transmembrane helix</keyword>
<dbReference type="InterPro" id="IPR001129">
    <property type="entry name" value="Membr-assoc_MAPEG"/>
</dbReference>
<protein>
    <submittedName>
        <fullName evidence="6">MAPEG family protein</fullName>
    </submittedName>
</protein>
<keyword evidence="7" id="KW-1185">Reference proteome</keyword>
<feature type="transmembrane region" description="Helical" evidence="5">
    <location>
        <begin position="105"/>
        <end position="130"/>
    </location>
</feature>
<organism evidence="6 7">
    <name type="scientific">Phenylobacterium ferrooxidans</name>
    <dbReference type="NCBI Taxonomy" id="2982689"/>
    <lineage>
        <taxon>Bacteria</taxon>
        <taxon>Pseudomonadati</taxon>
        <taxon>Pseudomonadota</taxon>
        <taxon>Alphaproteobacteria</taxon>
        <taxon>Caulobacterales</taxon>
        <taxon>Caulobacteraceae</taxon>
        <taxon>Phenylobacterium</taxon>
    </lineage>
</organism>
<dbReference type="PANTHER" id="PTHR10250:SF15">
    <property type="entry name" value="MICROSOMAL GLUTATHIONE S-TRANSFERASE-RELATED"/>
    <property type="match status" value="1"/>
</dbReference>
<dbReference type="Proteomes" id="UP001598130">
    <property type="component" value="Unassembled WGS sequence"/>
</dbReference>
<feature type="transmembrane region" description="Helical" evidence="5">
    <location>
        <begin position="6"/>
        <end position="23"/>
    </location>
</feature>
<evidence type="ECO:0000313" key="7">
    <source>
        <dbReference type="Proteomes" id="UP001598130"/>
    </source>
</evidence>
<dbReference type="InterPro" id="IPR050997">
    <property type="entry name" value="MAPEG"/>
</dbReference>
<accession>A0ABW6CSZ3</accession>
<evidence type="ECO:0000256" key="4">
    <source>
        <dbReference type="ARBA" id="ARBA00023136"/>
    </source>
</evidence>
<evidence type="ECO:0000313" key="6">
    <source>
        <dbReference type="EMBL" id="MFD3264831.1"/>
    </source>
</evidence>